<dbReference type="PANTHER" id="PTHR38448:SF2">
    <property type="entry name" value="REGULATORY PROTEIN YLBF"/>
    <property type="match status" value="1"/>
</dbReference>
<protein>
    <recommendedName>
        <fullName evidence="4">YlbF family regulator</fullName>
    </recommendedName>
</protein>
<feature type="coiled-coil region" evidence="1">
    <location>
        <begin position="27"/>
        <end position="54"/>
    </location>
</feature>
<evidence type="ECO:0008006" key="4">
    <source>
        <dbReference type="Google" id="ProtNLM"/>
    </source>
</evidence>
<dbReference type="PANTHER" id="PTHR38448">
    <property type="entry name" value="REGULATORY PROTEIN YLBF-RELATED"/>
    <property type="match status" value="1"/>
</dbReference>
<dbReference type="SUPFAM" id="SSF158622">
    <property type="entry name" value="YheA/YmcA-like"/>
    <property type="match status" value="1"/>
</dbReference>
<name>A0A1U9KBW3_9BACL</name>
<dbReference type="KEGG" id="ntr:B0W44_11345"/>
<proteinExistence type="predicted"/>
<dbReference type="InterPro" id="IPR052767">
    <property type="entry name" value="Bact_com_dev_regulator"/>
</dbReference>
<sequence>MLEILQDVYDISDSINNSELVARYLEKKRLMAEDESAQRLIRQFQQKKERFEEAKRFGHFHPDYHQAKKEAHTFRREMEKHPVIGAYLKAEHELDELLFHVIKTIAHAVSPTIKIPSNDPRLERSTIQKKSCG</sequence>
<keyword evidence="3" id="KW-1185">Reference proteome</keyword>
<dbReference type="Proteomes" id="UP000188603">
    <property type="component" value="Chromosome"/>
</dbReference>
<keyword evidence="1" id="KW-0175">Coiled coil</keyword>
<dbReference type="STRING" id="1471761.B0W44_11345"/>
<accession>A0A1U9KBW3</accession>
<evidence type="ECO:0000313" key="2">
    <source>
        <dbReference type="EMBL" id="AQS57520.1"/>
    </source>
</evidence>
<dbReference type="AlphaFoldDB" id="A0A1U9KBW3"/>
<evidence type="ECO:0000256" key="1">
    <source>
        <dbReference type="SAM" id="Coils"/>
    </source>
</evidence>
<dbReference type="Pfam" id="PF06133">
    <property type="entry name" value="Com_YlbF"/>
    <property type="match status" value="1"/>
</dbReference>
<dbReference type="EMBL" id="CP019699">
    <property type="protein sequence ID" value="AQS57520.1"/>
    <property type="molecule type" value="Genomic_DNA"/>
</dbReference>
<organism evidence="2 3">
    <name type="scientific">Novibacillus thermophilus</name>
    <dbReference type="NCBI Taxonomy" id="1471761"/>
    <lineage>
        <taxon>Bacteria</taxon>
        <taxon>Bacillati</taxon>
        <taxon>Bacillota</taxon>
        <taxon>Bacilli</taxon>
        <taxon>Bacillales</taxon>
        <taxon>Thermoactinomycetaceae</taxon>
        <taxon>Novibacillus</taxon>
    </lineage>
</organism>
<dbReference type="InterPro" id="IPR023378">
    <property type="entry name" value="YheA/YmcA-like_dom_sf"/>
</dbReference>
<gene>
    <name evidence="2" type="ORF">B0W44_11345</name>
</gene>
<dbReference type="OrthoDB" id="2157513at2"/>
<reference evidence="2 3" key="1">
    <citation type="journal article" date="2015" name="Int. J. Syst. Evol. Microbiol.">
        <title>Novibacillus thermophilus gen. nov., sp. nov., a Gram-staining-negative and moderately thermophilic member of the family Thermoactinomycetaceae.</title>
        <authorList>
            <person name="Yang G."/>
            <person name="Chen J."/>
            <person name="Zhou S."/>
        </authorList>
    </citation>
    <scope>NUCLEOTIDE SEQUENCE [LARGE SCALE GENOMIC DNA]</scope>
    <source>
        <strain evidence="2 3">SG-1</strain>
    </source>
</reference>
<dbReference type="InterPro" id="IPR010368">
    <property type="entry name" value="Com_YlbF"/>
</dbReference>
<evidence type="ECO:0000313" key="3">
    <source>
        <dbReference type="Proteomes" id="UP000188603"/>
    </source>
</evidence>
<dbReference type="Gene3D" id="1.20.1500.10">
    <property type="entry name" value="YheA/YmcA-like"/>
    <property type="match status" value="1"/>
</dbReference>